<sequence length="51" mass="5567">MNFFSTVCILALIVATVCIFTQEFPQAKSPTLSPLSPSGHLEQLSVLRNLC</sequence>
<dbReference type="EMBL" id="CM055101">
    <property type="protein sequence ID" value="KAJ7540357.1"/>
    <property type="molecule type" value="Genomic_DNA"/>
</dbReference>
<keyword evidence="2" id="KW-1185">Reference proteome</keyword>
<organism evidence="1 2">
    <name type="scientific">Diphasiastrum complanatum</name>
    <name type="common">Issler's clubmoss</name>
    <name type="synonym">Lycopodium complanatum</name>
    <dbReference type="NCBI Taxonomy" id="34168"/>
    <lineage>
        <taxon>Eukaryota</taxon>
        <taxon>Viridiplantae</taxon>
        <taxon>Streptophyta</taxon>
        <taxon>Embryophyta</taxon>
        <taxon>Tracheophyta</taxon>
        <taxon>Lycopodiopsida</taxon>
        <taxon>Lycopodiales</taxon>
        <taxon>Lycopodiaceae</taxon>
        <taxon>Lycopodioideae</taxon>
        <taxon>Diphasiastrum</taxon>
    </lineage>
</organism>
<comment type="caution">
    <text evidence="1">The sequence shown here is derived from an EMBL/GenBank/DDBJ whole genome shotgun (WGS) entry which is preliminary data.</text>
</comment>
<evidence type="ECO:0000313" key="1">
    <source>
        <dbReference type="EMBL" id="KAJ7540357.1"/>
    </source>
</evidence>
<dbReference type="Proteomes" id="UP001162992">
    <property type="component" value="Chromosome 10"/>
</dbReference>
<protein>
    <submittedName>
        <fullName evidence="1">Uncharacterized protein</fullName>
    </submittedName>
</protein>
<reference evidence="2" key="1">
    <citation type="journal article" date="2024" name="Proc. Natl. Acad. Sci. U.S.A.">
        <title>Extraordinary preservation of gene collinearity over three hundred million years revealed in homosporous lycophytes.</title>
        <authorList>
            <person name="Li C."/>
            <person name="Wickell D."/>
            <person name="Kuo L.Y."/>
            <person name="Chen X."/>
            <person name="Nie B."/>
            <person name="Liao X."/>
            <person name="Peng D."/>
            <person name="Ji J."/>
            <person name="Jenkins J."/>
            <person name="Williams M."/>
            <person name="Shu S."/>
            <person name="Plott C."/>
            <person name="Barry K."/>
            <person name="Rajasekar S."/>
            <person name="Grimwood J."/>
            <person name="Han X."/>
            <person name="Sun S."/>
            <person name="Hou Z."/>
            <person name="He W."/>
            <person name="Dai G."/>
            <person name="Sun C."/>
            <person name="Schmutz J."/>
            <person name="Leebens-Mack J.H."/>
            <person name="Li F.W."/>
            <person name="Wang L."/>
        </authorList>
    </citation>
    <scope>NUCLEOTIDE SEQUENCE [LARGE SCALE GENOMIC DNA]</scope>
    <source>
        <strain evidence="2">cv. PW_Plant_1</strain>
    </source>
</reference>
<name>A0ACC2CEB6_DIPCM</name>
<accession>A0ACC2CEB6</accession>
<evidence type="ECO:0000313" key="2">
    <source>
        <dbReference type="Proteomes" id="UP001162992"/>
    </source>
</evidence>
<gene>
    <name evidence="1" type="ORF">O6H91_10G009700</name>
</gene>
<proteinExistence type="predicted"/>